<feature type="compositionally biased region" description="Basic and acidic residues" evidence="1">
    <location>
        <begin position="71"/>
        <end position="81"/>
    </location>
</feature>
<evidence type="ECO:0000256" key="1">
    <source>
        <dbReference type="SAM" id="MobiDB-lite"/>
    </source>
</evidence>
<accession>A0A9P8VL89</accession>
<feature type="region of interest" description="Disordered" evidence="1">
    <location>
        <begin position="71"/>
        <end position="110"/>
    </location>
</feature>
<dbReference type="AlphaFoldDB" id="A0A9P8VL89"/>
<dbReference type="Proteomes" id="UP000770015">
    <property type="component" value="Unassembled WGS sequence"/>
</dbReference>
<comment type="caution">
    <text evidence="2">The sequence shown here is derived from an EMBL/GenBank/DDBJ whole genome shotgun (WGS) entry which is preliminary data.</text>
</comment>
<gene>
    <name evidence="2" type="ORF">F5X68DRAFT_683</name>
</gene>
<dbReference type="EMBL" id="JAGSXJ010000001">
    <property type="protein sequence ID" value="KAH6696911.1"/>
    <property type="molecule type" value="Genomic_DNA"/>
</dbReference>
<organism evidence="2 3">
    <name type="scientific">Plectosphaerella plurivora</name>
    <dbReference type="NCBI Taxonomy" id="936078"/>
    <lineage>
        <taxon>Eukaryota</taxon>
        <taxon>Fungi</taxon>
        <taxon>Dikarya</taxon>
        <taxon>Ascomycota</taxon>
        <taxon>Pezizomycotina</taxon>
        <taxon>Sordariomycetes</taxon>
        <taxon>Hypocreomycetidae</taxon>
        <taxon>Glomerellales</taxon>
        <taxon>Plectosphaerellaceae</taxon>
        <taxon>Plectosphaerella</taxon>
    </lineage>
</organism>
<protein>
    <submittedName>
        <fullName evidence="2">Uncharacterized protein</fullName>
    </submittedName>
</protein>
<sequence>MSKLGSTYRWGCFGIGLLLGRRDGPGETLGQLYRWYPILACVPISAGSHSHSKNPISPWENQLVRSSSVWSREHSASRRPPEITPTGDVATHQGLEVSGGTTSPVGRKGLSQGHISRLAWGSRPTSARGCGEHATLCGRALRSRNLPLSTAIEAASLRCPRRNGAERGHTASPSPLLAFPDSITPANGQIWCSIRVALRPACLAATR</sequence>
<name>A0A9P8VL89_9PEZI</name>
<keyword evidence="3" id="KW-1185">Reference proteome</keyword>
<evidence type="ECO:0000313" key="3">
    <source>
        <dbReference type="Proteomes" id="UP000770015"/>
    </source>
</evidence>
<proteinExistence type="predicted"/>
<reference evidence="2" key="1">
    <citation type="journal article" date="2021" name="Nat. Commun.">
        <title>Genetic determinants of endophytism in the Arabidopsis root mycobiome.</title>
        <authorList>
            <person name="Mesny F."/>
            <person name="Miyauchi S."/>
            <person name="Thiergart T."/>
            <person name="Pickel B."/>
            <person name="Atanasova L."/>
            <person name="Karlsson M."/>
            <person name="Huettel B."/>
            <person name="Barry K.W."/>
            <person name="Haridas S."/>
            <person name="Chen C."/>
            <person name="Bauer D."/>
            <person name="Andreopoulos W."/>
            <person name="Pangilinan J."/>
            <person name="LaButti K."/>
            <person name="Riley R."/>
            <person name="Lipzen A."/>
            <person name="Clum A."/>
            <person name="Drula E."/>
            <person name="Henrissat B."/>
            <person name="Kohler A."/>
            <person name="Grigoriev I.V."/>
            <person name="Martin F.M."/>
            <person name="Hacquard S."/>
        </authorList>
    </citation>
    <scope>NUCLEOTIDE SEQUENCE</scope>
    <source>
        <strain evidence="2">MPI-SDFR-AT-0117</strain>
    </source>
</reference>
<evidence type="ECO:0000313" key="2">
    <source>
        <dbReference type="EMBL" id="KAH6696911.1"/>
    </source>
</evidence>